<dbReference type="GO" id="GO:0015344">
    <property type="term" value="F:siderophore uptake transmembrane transporter activity"/>
    <property type="evidence" value="ECO:0007669"/>
    <property type="project" value="TreeGrafter"/>
</dbReference>
<keyword evidence="2" id="KW-0813">Transport</keyword>
<comment type="caution">
    <text evidence="10">The sequence shown here is derived from an EMBL/GenBank/DDBJ whole genome shotgun (WGS) entry which is preliminary data.</text>
</comment>
<keyword evidence="8" id="KW-0998">Cell outer membrane</keyword>
<dbReference type="PANTHER" id="PTHR30069:SF29">
    <property type="entry name" value="HEMOGLOBIN AND HEMOGLOBIN-HAPTOGLOBIN-BINDING PROTEIN 1-RELATED"/>
    <property type="match status" value="1"/>
</dbReference>
<dbReference type="GO" id="GO:0009279">
    <property type="term" value="C:cell outer membrane"/>
    <property type="evidence" value="ECO:0007669"/>
    <property type="project" value="UniProtKB-SubCell"/>
</dbReference>
<gene>
    <name evidence="10" type="ORF">OBE_07768</name>
</gene>
<comment type="subcellular location">
    <subcellularLocation>
        <location evidence="1">Cell outer membrane</location>
        <topology evidence="1">Multi-pass membrane protein</topology>
    </subcellularLocation>
</comment>
<dbReference type="GO" id="GO:0044718">
    <property type="term" value="P:siderophore transmembrane transport"/>
    <property type="evidence" value="ECO:0007669"/>
    <property type="project" value="TreeGrafter"/>
</dbReference>
<keyword evidence="3" id="KW-0812">Transmembrane</keyword>
<evidence type="ECO:0000259" key="9">
    <source>
        <dbReference type="Pfam" id="PF00593"/>
    </source>
</evidence>
<accession>K1T5I9</accession>
<keyword evidence="7" id="KW-0675">Receptor</keyword>
<evidence type="ECO:0000256" key="1">
    <source>
        <dbReference type="ARBA" id="ARBA00004571"/>
    </source>
</evidence>
<evidence type="ECO:0000256" key="8">
    <source>
        <dbReference type="ARBA" id="ARBA00023237"/>
    </source>
</evidence>
<dbReference type="Pfam" id="PF00593">
    <property type="entry name" value="TonB_dep_Rec_b-barrel"/>
    <property type="match status" value="1"/>
</dbReference>
<evidence type="ECO:0000256" key="6">
    <source>
        <dbReference type="ARBA" id="ARBA00023136"/>
    </source>
</evidence>
<sequence length="168" mass="19118">MENTQNWLDQLKLRVSYGSNGNQAINPYQTLDRLHLTNYIWGDGGAGVNGAYLANDGVGNPNLKWETTQTFNVGIDYSFFNGRINGNIEMYVANTKDLLMKRTVPIMNGYKTIWDNVGKTRNKGVEFTLNTVNIRNKDFEWSTGIIFSLNRDKIVDLRGDKKDDITNK</sequence>
<organism evidence="10">
    <name type="scientific">human gut metagenome</name>
    <dbReference type="NCBI Taxonomy" id="408170"/>
    <lineage>
        <taxon>unclassified sequences</taxon>
        <taxon>metagenomes</taxon>
        <taxon>organismal metagenomes</taxon>
    </lineage>
</organism>
<feature type="non-terminal residue" evidence="10">
    <location>
        <position position="168"/>
    </location>
</feature>
<evidence type="ECO:0000256" key="5">
    <source>
        <dbReference type="ARBA" id="ARBA00023077"/>
    </source>
</evidence>
<evidence type="ECO:0000256" key="4">
    <source>
        <dbReference type="ARBA" id="ARBA00022729"/>
    </source>
</evidence>
<dbReference type="InterPro" id="IPR036942">
    <property type="entry name" value="Beta-barrel_TonB_sf"/>
</dbReference>
<keyword evidence="5" id="KW-0798">TonB box</keyword>
<evidence type="ECO:0000256" key="7">
    <source>
        <dbReference type="ARBA" id="ARBA00023170"/>
    </source>
</evidence>
<dbReference type="AlphaFoldDB" id="K1T5I9"/>
<dbReference type="PROSITE" id="PS52016">
    <property type="entry name" value="TONB_DEPENDENT_REC_3"/>
    <property type="match status" value="1"/>
</dbReference>
<evidence type="ECO:0000256" key="2">
    <source>
        <dbReference type="ARBA" id="ARBA00022448"/>
    </source>
</evidence>
<dbReference type="PANTHER" id="PTHR30069">
    <property type="entry name" value="TONB-DEPENDENT OUTER MEMBRANE RECEPTOR"/>
    <property type="match status" value="1"/>
</dbReference>
<dbReference type="EMBL" id="AJWZ01005338">
    <property type="protein sequence ID" value="EKC62854.1"/>
    <property type="molecule type" value="Genomic_DNA"/>
</dbReference>
<evidence type="ECO:0000313" key="10">
    <source>
        <dbReference type="EMBL" id="EKC62854.1"/>
    </source>
</evidence>
<reference evidence="10" key="1">
    <citation type="journal article" date="2013" name="Environ. Microbiol.">
        <title>Microbiota from the distal guts of lean and obese adolescents exhibit partial functional redundancy besides clear differences in community structure.</title>
        <authorList>
            <person name="Ferrer M."/>
            <person name="Ruiz A."/>
            <person name="Lanza F."/>
            <person name="Haange S.B."/>
            <person name="Oberbach A."/>
            <person name="Till H."/>
            <person name="Bargiela R."/>
            <person name="Campoy C."/>
            <person name="Segura M.T."/>
            <person name="Richter M."/>
            <person name="von Bergen M."/>
            <person name="Seifert J."/>
            <person name="Suarez A."/>
        </authorList>
    </citation>
    <scope>NUCLEOTIDE SEQUENCE</scope>
</reference>
<keyword evidence="4" id="KW-0732">Signal</keyword>
<dbReference type="SUPFAM" id="SSF56935">
    <property type="entry name" value="Porins"/>
    <property type="match status" value="1"/>
</dbReference>
<evidence type="ECO:0000256" key="3">
    <source>
        <dbReference type="ARBA" id="ARBA00022692"/>
    </source>
</evidence>
<keyword evidence="6" id="KW-0472">Membrane</keyword>
<dbReference type="Gene3D" id="2.40.170.20">
    <property type="entry name" value="TonB-dependent receptor, beta-barrel domain"/>
    <property type="match status" value="1"/>
</dbReference>
<dbReference type="InterPro" id="IPR039426">
    <property type="entry name" value="TonB-dep_rcpt-like"/>
</dbReference>
<protein>
    <recommendedName>
        <fullName evidence="9">TonB-dependent receptor-like beta-barrel domain-containing protein</fullName>
    </recommendedName>
</protein>
<proteinExistence type="predicted"/>
<feature type="domain" description="TonB-dependent receptor-like beta-barrel" evidence="9">
    <location>
        <begin position="8"/>
        <end position="150"/>
    </location>
</feature>
<dbReference type="InterPro" id="IPR000531">
    <property type="entry name" value="Beta-barrel_TonB"/>
</dbReference>
<name>K1T5I9_9ZZZZ</name>